<dbReference type="AlphaFoldDB" id="A0A7S3JBR9"/>
<sequence length="141" mass="15732">MLQTNLNALLKGYNSHSIPKECLDASFRSIMDDRLEDATYSILHFASLPSDEVVAKVKLVLFVIIDEIINDCLGSYIIIDFDHYFYNATTTGSMILLAGKHVAYALPAVALWMALYSVLGSYSLGRILDAIISGRAYPWDY</sequence>
<evidence type="ECO:0000256" key="1">
    <source>
        <dbReference type="SAM" id="Phobius"/>
    </source>
</evidence>
<keyword evidence="1" id="KW-1133">Transmembrane helix</keyword>
<name>A0A7S3JBR9_9SPIT</name>
<proteinExistence type="predicted"/>
<keyword evidence="1" id="KW-0472">Membrane</keyword>
<protein>
    <submittedName>
        <fullName evidence="2">Uncharacterized protein</fullName>
    </submittedName>
</protein>
<organism evidence="2">
    <name type="scientific">Euplotes harpa</name>
    <dbReference type="NCBI Taxonomy" id="151035"/>
    <lineage>
        <taxon>Eukaryota</taxon>
        <taxon>Sar</taxon>
        <taxon>Alveolata</taxon>
        <taxon>Ciliophora</taxon>
        <taxon>Intramacronucleata</taxon>
        <taxon>Spirotrichea</taxon>
        <taxon>Hypotrichia</taxon>
        <taxon>Euplotida</taxon>
        <taxon>Euplotidae</taxon>
        <taxon>Euplotes</taxon>
    </lineage>
</organism>
<feature type="transmembrane region" description="Helical" evidence="1">
    <location>
        <begin position="102"/>
        <end position="125"/>
    </location>
</feature>
<evidence type="ECO:0000313" key="3">
    <source>
        <dbReference type="EMBL" id="CAE0350906.1"/>
    </source>
</evidence>
<accession>A0A7S3JBR9</accession>
<evidence type="ECO:0000313" key="2">
    <source>
        <dbReference type="EMBL" id="CAE0350905.1"/>
    </source>
</evidence>
<dbReference type="EMBL" id="HBII01023720">
    <property type="protein sequence ID" value="CAE0350906.1"/>
    <property type="molecule type" value="Transcribed_RNA"/>
</dbReference>
<reference evidence="2" key="1">
    <citation type="submission" date="2021-01" db="EMBL/GenBank/DDBJ databases">
        <authorList>
            <person name="Corre E."/>
            <person name="Pelletier E."/>
            <person name="Niang G."/>
            <person name="Scheremetjew M."/>
            <person name="Finn R."/>
            <person name="Kale V."/>
            <person name="Holt S."/>
            <person name="Cochrane G."/>
            <person name="Meng A."/>
            <person name="Brown T."/>
            <person name="Cohen L."/>
        </authorList>
    </citation>
    <scope>NUCLEOTIDE SEQUENCE</scope>
    <source>
        <strain evidence="2">FSP1.4</strain>
    </source>
</reference>
<keyword evidence="1" id="KW-0812">Transmembrane</keyword>
<dbReference type="EMBL" id="HBII01023719">
    <property type="protein sequence ID" value="CAE0350905.1"/>
    <property type="molecule type" value="Transcribed_RNA"/>
</dbReference>
<gene>
    <name evidence="2" type="ORF">EHAR0213_LOCUS9819</name>
    <name evidence="3" type="ORF">EHAR0213_LOCUS9820</name>
</gene>